<dbReference type="Proteomes" id="UP000054630">
    <property type="component" value="Unassembled WGS sequence"/>
</dbReference>
<feature type="region of interest" description="Disordered" evidence="1">
    <location>
        <begin position="1"/>
        <end position="20"/>
    </location>
</feature>
<dbReference type="EMBL" id="JYDL01000075">
    <property type="protein sequence ID" value="KRX18297.1"/>
    <property type="molecule type" value="Genomic_DNA"/>
</dbReference>
<comment type="caution">
    <text evidence="2">The sequence shown here is derived from an EMBL/GenBank/DDBJ whole genome shotgun (WGS) entry which is preliminary data.</text>
</comment>
<evidence type="ECO:0000256" key="1">
    <source>
        <dbReference type="SAM" id="MobiDB-lite"/>
    </source>
</evidence>
<evidence type="ECO:0000313" key="3">
    <source>
        <dbReference type="Proteomes" id="UP000054630"/>
    </source>
</evidence>
<evidence type="ECO:0000313" key="2">
    <source>
        <dbReference type="EMBL" id="KRX18297.1"/>
    </source>
</evidence>
<dbReference type="AlphaFoldDB" id="A0A0V0RUZ0"/>
<protein>
    <submittedName>
        <fullName evidence="2">Uncharacterized protein</fullName>
    </submittedName>
</protein>
<sequence>MVNSQAPLPPNRSPNTTASPLAVPPEVFQCHEALTCLLVVVGEVRIPRFPGELHFITSPSNVNSSNCESNASSDALAIFSSMMTKDSISKKNDGISSLTAREQLFPSDTIALNCYANLPIFKFNHFCNVTHSTA</sequence>
<accession>A0A0V0RUZ0</accession>
<organism evidence="2 3">
    <name type="scientific">Trichinella nelsoni</name>
    <dbReference type="NCBI Taxonomy" id="6336"/>
    <lineage>
        <taxon>Eukaryota</taxon>
        <taxon>Metazoa</taxon>
        <taxon>Ecdysozoa</taxon>
        <taxon>Nematoda</taxon>
        <taxon>Enoplea</taxon>
        <taxon>Dorylaimia</taxon>
        <taxon>Trichinellida</taxon>
        <taxon>Trichinellidae</taxon>
        <taxon>Trichinella</taxon>
    </lineage>
</organism>
<name>A0A0V0RUZ0_9BILA</name>
<proteinExistence type="predicted"/>
<keyword evidence="3" id="KW-1185">Reference proteome</keyword>
<reference evidence="2 3" key="1">
    <citation type="submission" date="2015-01" db="EMBL/GenBank/DDBJ databases">
        <title>Evolution of Trichinella species and genotypes.</title>
        <authorList>
            <person name="Korhonen P.K."/>
            <person name="Edoardo P."/>
            <person name="Giuseppe L.R."/>
            <person name="Gasser R.B."/>
        </authorList>
    </citation>
    <scope>NUCLEOTIDE SEQUENCE [LARGE SCALE GENOMIC DNA]</scope>
    <source>
        <strain evidence="2">ISS37</strain>
    </source>
</reference>
<gene>
    <name evidence="2" type="ORF">T07_8862</name>
</gene>